<evidence type="ECO:0000313" key="2">
    <source>
        <dbReference type="Proteomes" id="UP000006906"/>
    </source>
</evidence>
<dbReference type="Gramene" id="PNW88488">
    <property type="protein sequence ID" value="PNW88488"/>
    <property type="gene ID" value="CHLRE_01g031726v5"/>
</dbReference>
<dbReference type="EMBL" id="CM008962">
    <property type="protein sequence ID" value="PNW88488.1"/>
    <property type="molecule type" value="Genomic_DNA"/>
</dbReference>
<keyword evidence="2" id="KW-1185">Reference proteome</keyword>
<name>A0A2K3E6R7_CHLRE</name>
<dbReference type="RefSeq" id="XP_042928563.1">
    <property type="nucleotide sequence ID" value="XM_043058649.1"/>
</dbReference>
<dbReference type="KEGG" id="cre:CHLRE_01g031726v5"/>
<gene>
    <name evidence="1" type="ORF">CHLRE_01g031726v5</name>
</gene>
<dbReference type="InParanoid" id="A0A2K3E6R7"/>
<proteinExistence type="predicted"/>
<evidence type="ECO:0000313" key="1">
    <source>
        <dbReference type="EMBL" id="PNW88488.1"/>
    </source>
</evidence>
<protein>
    <submittedName>
        <fullName evidence="1">Uncharacterized protein</fullName>
    </submittedName>
</protein>
<organism evidence="1 2">
    <name type="scientific">Chlamydomonas reinhardtii</name>
    <name type="common">Chlamydomonas smithii</name>
    <dbReference type="NCBI Taxonomy" id="3055"/>
    <lineage>
        <taxon>Eukaryota</taxon>
        <taxon>Viridiplantae</taxon>
        <taxon>Chlorophyta</taxon>
        <taxon>core chlorophytes</taxon>
        <taxon>Chlorophyceae</taxon>
        <taxon>CS clade</taxon>
        <taxon>Chlamydomonadales</taxon>
        <taxon>Chlamydomonadaceae</taxon>
        <taxon>Chlamydomonas</taxon>
    </lineage>
</organism>
<dbReference type="Proteomes" id="UP000006906">
    <property type="component" value="Chromosome 1"/>
</dbReference>
<reference evidence="1 2" key="1">
    <citation type="journal article" date="2007" name="Science">
        <title>The Chlamydomonas genome reveals the evolution of key animal and plant functions.</title>
        <authorList>
            <person name="Merchant S.S."/>
            <person name="Prochnik S.E."/>
            <person name="Vallon O."/>
            <person name="Harris E.H."/>
            <person name="Karpowicz S.J."/>
            <person name="Witman G.B."/>
            <person name="Terry A."/>
            <person name="Salamov A."/>
            <person name="Fritz-Laylin L.K."/>
            <person name="Marechal-Drouard L."/>
            <person name="Marshall W.F."/>
            <person name="Qu L.H."/>
            <person name="Nelson D.R."/>
            <person name="Sanderfoot A.A."/>
            <person name="Spalding M.H."/>
            <person name="Kapitonov V.V."/>
            <person name="Ren Q."/>
            <person name="Ferris P."/>
            <person name="Lindquist E."/>
            <person name="Shapiro H."/>
            <person name="Lucas S.M."/>
            <person name="Grimwood J."/>
            <person name="Schmutz J."/>
            <person name="Cardol P."/>
            <person name="Cerutti H."/>
            <person name="Chanfreau G."/>
            <person name="Chen C.L."/>
            <person name="Cognat V."/>
            <person name="Croft M.T."/>
            <person name="Dent R."/>
            <person name="Dutcher S."/>
            <person name="Fernandez E."/>
            <person name="Fukuzawa H."/>
            <person name="Gonzalez-Ballester D."/>
            <person name="Gonzalez-Halphen D."/>
            <person name="Hallmann A."/>
            <person name="Hanikenne M."/>
            <person name="Hippler M."/>
            <person name="Inwood W."/>
            <person name="Jabbari K."/>
            <person name="Kalanon M."/>
            <person name="Kuras R."/>
            <person name="Lefebvre P.A."/>
            <person name="Lemaire S.D."/>
            <person name="Lobanov A.V."/>
            <person name="Lohr M."/>
            <person name="Manuell A."/>
            <person name="Meier I."/>
            <person name="Mets L."/>
            <person name="Mittag M."/>
            <person name="Mittelmeier T."/>
            <person name="Moroney J.V."/>
            <person name="Moseley J."/>
            <person name="Napoli C."/>
            <person name="Nedelcu A.M."/>
            <person name="Niyogi K."/>
            <person name="Novoselov S.V."/>
            <person name="Paulsen I.T."/>
            <person name="Pazour G."/>
            <person name="Purton S."/>
            <person name="Ral J.P."/>
            <person name="Riano-Pachon D.M."/>
            <person name="Riekhof W."/>
            <person name="Rymarquis L."/>
            <person name="Schroda M."/>
            <person name="Stern D."/>
            <person name="Umen J."/>
            <person name="Willows R."/>
            <person name="Wilson N."/>
            <person name="Zimmer S.L."/>
            <person name="Allmer J."/>
            <person name="Balk J."/>
            <person name="Bisova K."/>
            <person name="Chen C.J."/>
            <person name="Elias M."/>
            <person name="Gendler K."/>
            <person name="Hauser C."/>
            <person name="Lamb M.R."/>
            <person name="Ledford H."/>
            <person name="Long J.C."/>
            <person name="Minagawa J."/>
            <person name="Page M.D."/>
            <person name="Pan J."/>
            <person name="Pootakham W."/>
            <person name="Roje S."/>
            <person name="Rose A."/>
            <person name="Stahlberg E."/>
            <person name="Terauchi A.M."/>
            <person name="Yang P."/>
            <person name="Ball S."/>
            <person name="Bowler C."/>
            <person name="Dieckmann C.L."/>
            <person name="Gladyshev V.N."/>
            <person name="Green P."/>
            <person name="Jorgensen R."/>
            <person name="Mayfield S."/>
            <person name="Mueller-Roeber B."/>
            <person name="Rajamani S."/>
            <person name="Sayre R.T."/>
            <person name="Brokstein P."/>
            <person name="Dubchak I."/>
            <person name="Goodstein D."/>
            <person name="Hornick L."/>
            <person name="Huang Y.W."/>
            <person name="Jhaveri J."/>
            <person name="Luo Y."/>
            <person name="Martinez D."/>
            <person name="Ngau W.C."/>
            <person name="Otillar B."/>
            <person name="Poliakov A."/>
            <person name="Porter A."/>
            <person name="Szajkowski L."/>
            <person name="Werner G."/>
            <person name="Zhou K."/>
            <person name="Grigoriev I.V."/>
            <person name="Rokhsar D.S."/>
            <person name="Grossman A.R."/>
        </authorList>
    </citation>
    <scope>NUCLEOTIDE SEQUENCE [LARGE SCALE GENOMIC DNA]</scope>
    <source>
        <strain evidence="2">CC-503</strain>
    </source>
</reference>
<sequence length="89" mass="9183">MDGRADAAGRLLPAAAAIKALKRLTTPVAATIRYAYSWLYALCVGGGGSAGEGGVEAVSSSGFIVARNSRDPDVTPDMMCNPEPTRIEV</sequence>
<accession>A0A2K3E6R7</accession>
<dbReference type="GeneID" id="66052078"/>
<dbReference type="AlphaFoldDB" id="A0A2K3E6R7"/>